<dbReference type="Gene3D" id="3.10.450.50">
    <property type="match status" value="1"/>
</dbReference>
<dbReference type="SUPFAM" id="SSF54427">
    <property type="entry name" value="NTF2-like"/>
    <property type="match status" value="1"/>
</dbReference>
<dbReference type="Proteomes" id="UP000672657">
    <property type="component" value="Unassembled WGS sequence"/>
</dbReference>
<dbReference type="InterPro" id="IPR037401">
    <property type="entry name" value="SnoaL-like"/>
</dbReference>
<dbReference type="InterPro" id="IPR032710">
    <property type="entry name" value="NTF2-like_dom_sf"/>
</dbReference>
<proteinExistence type="predicted"/>
<dbReference type="Pfam" id="PF13577">
    <property type="entry name" value="SnoaL_4"/>
    <property type="match status" value="1"/>
</dbReference>
<evidence type="ECO:0000259" key="1">
    <source>
        <dbReference type="Pfam" id="PF13577"/>
    </source>
</evidence>
<name>A0ABN7Q4C1_9BURK</name>
<sequence length="172" mass="18591">MTKAQIPASGVDVGQMATRLAALEAECAARRTLSRYMSLCDVPAPADVRDGELPALFTDDAVWEGAGAEYASGFGRHVGPAAIGEFLHKYLPPVPHFQRNVHFLTSEAMVTDGDAVRGHWIMQQLSVYAGGKTELISARLAVQFAIGHDGTARIRHFQTERLSCLTLAEALQ</sequence>
<comment type="caution">
    <text evidence="2">The sequence shown here is derived from an EMBL/GenBank/DDBJ whole genome shotgun (WGS) entry which is preliminary data.</text>
</comment>
<reference evidence="2 3" key="1">
    <citation type="submission" date="2021-03" db="EMBL/GenBank/DDBJ databases">
        <authorList>
            <person name="Peeters C."/>
        </authorList>
    </citation>
    <scope>NUCLEOTIDE SEQUENCE [LARGE SCALE GENOMIC DNA]</scope>
    <source>
        <strain evidence="2 3">LMG 26411</strain>
    </source>
</reference>
<organism evidence="2 3">
    <name type="scientific">Cupriavidus numazuensis</name>
    <dbReference type="NCBI Taxonomy" id="221992"/>
    <lineage>
        <taxon>Bacteria</taxon>
        <taxon>Pseudomonadati</taxon>
        <taxon>Pseudomonadota</taxon>
        <taxon>Betaproteobacteria</taxon>
        <taxon>Burkholderiales</taxon>
        <taxon>Burkholderiaceae</taxon>
        <taxon>Cupriavidus</taxon>
    </lineage>
</organism>
<feature type="domain" description="SnoaL-like" evidence="1">
    <location>
        <begin position="22"/>
        <end position="137"/>
    </location>
</feature>
<gene>
    <name evidence="2" type="ORF">LMG26411_05308</name>
</gene>
<keyword evidence="3" id="KW-1185">Reference proteome</keyword>
<evidence type="ECO:0000313" key="3">
    <source>
        <dbReference type="Proteomes" id="UP000672657"/>
    </source>
</evidence>
<accession>A0ABN7Q4C1</accession>
<evidence type="ECO:0000313" key="2">
    <source>
        <dbReference type="EMBL" id="CAG2156592.1"/>
    </source>
</evidence>
<dbReference type="EMBL" id="CAJPVI010000037">
    <property type="protein sequence ID" value="CAG2156592.1"/>
    <property type="molecule type" value="Genomic_DNA"/>
</dbReference>
<dbReference type="RefSeq" id="WP_211956204.1">
    <property type="nucleotide sequence ID" value="NZ_CAJPVI010000037.1"/>
</dbReference>
<protein>
    <recommendedName>
        <fullName evidence="1">SnoaL-like domain-containing protein</fullName>
    </recommendedName>
</protein>